<evidence type="ECO:0000313" key="3">
    <source>
        <dbReference type="Proteomes" id="UP000276888"/>
    </source>
</evidence>
<dbReference type="Proteomes" id="UP000276888">
    <property type="component" value="Chromosome"/>
</dbReference>
<dbReference type="KEGG" id="mlv:CVS47_01886"/>
<dbReference type="InterPro" id="IPR029032">
    <property type="entry name" value="AhpD-like"/>
</dbReference>
<reference evidence="2 3" key="1">
    <citation type="submission" date="2018-08" db="EMBL/GenBank/DDBJ databases">
        <title>Microbacterium lemovicicum sp. nov., a bacterium isolated from a natural uranium-rich soil.</title>
        <authorList>
            <person name="ORTET P."/>
        </authorList>
    </citation>
    <scope>NUCLEOTIDE SEQUENCE [LARGE SCALE GENOMIC DNA]</scope>
    <source>
        <strain evidence="2 3">Viu22</strain>
    </source>
</reference>
<dbReference type="PANTHER" id="PTHR35446:SF2">
    <property type="entry name" value="CARBOXYMUCONOLACTONE DECARBOXYLASE-LIKE DOMAIN-CONTAINING PROTEIN"/>
    <property type="match status" value="1"/>
</dbReference>
<dbReference type="EMBL" id="CP031423">
    <property type="protein sequence ID" value="AZS37253.1"/>
    <property type="molecule type" value="Genomic_DNA"/>
</dbReference>
<dbReference type="SUPFAM" id="SSF69118">
    <property type="entry name" value="AhpD-like"/>
    <property type="match status" value="1"/>
</dbReference>
<proteinExistence type="predicted"/>
<dbReference type="RefSeq" id="WP_127095839.1">
    <property type="nucleotide sequence ID" value="NZ_CP031423.1"/>
</dbReference>
<dbReference type="InterPro" id="IPR003779">
    <property type="entry name" value="CMD-like"/>
</dbReference>
<protein>
    <recommendedName>
        <fullName evidence="1">Carboxymuconolactone decarboxylase-like domain-containing protein</fullName>
    </recommendedName>
</protein>
<name>A0A3Q9IYL4_9MICO</name>
<dbReference type="AlphaFoldDB" id="A0A3Q9IYL4"/>
<sequence length="205" mass="21657">MILTPPPTEQASGHVAEMYADDLAADGLVFAHTRAMALNPEAHQAFEALVGAVVGSLGLRDYELVTLAAAEALGSTHCLLAHGRKVIAGGILTEDQMGQLVRDHRVTGLSDREIAMMDFARRLSTDAAGMTDQDSLALRAHGFTDRQIADIALTAAARNFFSRTLLALAVPVDEVPGLTPSVREAVMESRHAGSRRSTDVSGLAG</sequence>
<dbReference type="Gene3D" id="1.20.1290.10">
    <property type="entry name" value="AhpD-like"/>
    <property type="match status" value="1"/>
</dbReference>
<evidence type="ECO:0000259" key="1">
    <source>
        <dbReference type="Pfam" id="PF02627"/>
    </source>
</evidence>
<dbReference type="OrthoDB" id="153253at2"/>
<gene>
    <name evidence="2" type="ORF">CVS47_01886</name>
</gene>
<dbReference type="Pfam" id="PF02627">
    <property type="entry name" value="CMD"/>
    <property type="match status" value="1"/>
</dbReference>
<accession>A0A3Q9IYL4</accession>
<feature type="domain" description="Carboxymuconolactone decarboxylase-like" evidence="1">
    <location>
        <begin position="40"/>
        <end position="121"/>
    </location>
</feature>
<keyword evidence="3" id="KW-1185">Reference proteome</keyword>
<evidence type="ECO:0000313" key="2">
    <source>
        <dbReference type="EMBL" id="AZS37253.1"/>
    </source>
</evidence>
<organism evidence="2 3">
    <name type="scientific">Microbacterium lemovicicum</name>
    <dbReference type="NCBI Taxonomy" id="1072463"/>
    <lineage>
        <taxon>Bacteria</taxon>
        <taxon>Bacillati</taxon>
        <taxon>Actinomycetota</taxon>
        <taxon>Actinomycetes</taxon>
        <taxon>Micrococcales</taxon>
        <taxon>Microbacteriaceae</taxon>
        <taxon>Microbacterium</taxon>
    </lineage>
</organism>
<dbReference type="GO" id="GO:0051920">
    <property type="term" value="F:peroxiredoxin activity"/>
    <property type="evidence" value="ECO:0007669"/>
    <property type="project" value="InterPro"/>
</dbReference>
<dbReference type="PANTHER" id="PTHR35446">
    <property type="entry name" value="SI:CH211-175M2.5"/>
    <property type="match status" value="1"/>
</dbReference>